<comment type="caution">
    <text evidence="1">The sequence shown here is derived from an EMBL/GenBank/DDBJ whole genome shotgun (WGS) entry which is preliminary data.</text>
</comment>
<reference evidence="1 2" key="1">
    <citation type="submission" date="2018-11" db="EMBL/GenBank/DDBJ databases">
        <title>Genome sequence of Saitozyma podzolica DSM 27192.</title>
        <authorList>
            <person name="Aliyu H."/>
            <person name="Gorte O."/>
            <person name="Ochsenreither K."/>
        </authorList>
    </citation>
    <scope>NUCLEOTIDE SEQUENCE [LARGE SCALE GENOMIC DNA]</scope>
    <source>
        <strain evidence="1 2">DSM 27192</strain>
    </source>
</reference>
<sequence>MSDASDRLPVELWSLVFSYLRRTLPPPGPENEWDQLHQHDLASLMRVNQVFEAAASPILYREAVVADLASFLTGISPANANLSHSKRSPKTKLLSLTHRLHLVHPPFRRYALFSDILGTGDWAIDSKPEESSDHSEAQRRLRHQRFINSIVDSAGAADSDHFRSAFNHLESVSVARWDNELWEPECEPSVDVDILKHKKDTVVRSIAAACHTWYSHTDVGPFTSSLKKFHELPSPPAGHELPIFVHHVAYRRRLPPLLAGTRNVVVYKPVVFDSPSNTVAHLGSALWTSLDEWWEGIRGSEEDAKSTLNRTILEIYGLVGPVAIVRTGPGFFDRRQAPLSDAMIEEGLRTVRLLPNAVRAKKGSFGVDRNKYDGALPIFKFGKSQDAPSCGACGDC</sequence>
<keyword evidence="2" id="KW-1185">Reference proteome</keyword>
<accession>A0A427YJB0</accession>
<name>A0A427YJB0_9TREE</name>
<dbReference type="Proteomes" id="UP000279259">
    <property type="component" value="Unassembled WGS sequence"/>
</dbReference>
<gene>
    <name evidence="1" type="ORF">EHS25_009459</name>
</gene>
<evidence type="ECO:0008006" key="3">
    <source>
        <dbReference type="Google" id="ProtNLM"/>
    </source>
</evidence>
<organism evidence="1 2">
    <name type="scientific">Saitozyma podzolica</name>
    <dbReference type="NCBI Taxonomy" id="1890683"/>
    <lineage>
        <taxon>Eukaryota</taxon>
        <taxon>Fungi</taxon>
        <taxon>Dikarya</taxon>
        <taxon>Basidiomycota</taxon>
        <taxon>Agaricomycotina</taxon>
        <taxon>Tremellomycetes</taxon>
        <taxon>Tremellales</taxon>
        <taxon>Trimorphomycetaceae</taxon>
        <taxon>Saitozyma</taxon>
    </lineage>
</organism>
<proteinExistence type="predicted"/>
<evidence type="ECO:0000313" key="2">
    <source>
        <dbReference type="Proteomes" id="UP000279259"/>
    </source>
</evidence>
<dbReference type="EMBL" id="RSCD01000008">
    <property type="protein sequence ID" value="RSH91160.1"/>
    <property type="molecule type" value="Genomic_DNA"/>
</dbReference>
<dbReference type="OrthoDB" id="2601820at2759"/>
<dbReference type="AlphaFoldDB" id="A0A427YJB0"/>
<evidence type="ECO:0000313" key="1">
    <source>
        <dbReference type="EMBL" id="RSH91160.1"/>
    </source>
</evidence>
<protein>
    <recommendedName>
        <fullName evidence="3">F-box domain-containing protein</fullName>
    </recommendedName>
</protein>